<dbReference type="Proteomes" id="UP000075683">
    <property type="component" value="Unassembled WGS sequence"/>
</dbReference>
<evidence type="ECO:0000313" key="3">
    <source>
        <dbReference type="Proteomes" id="UP000075683"/>
    </source>
</evidence>
<proteinExistence type="predicted"/>
<feature type="region of interest" description="Disordered" evidence="1">
    <location>
        <begin position="20"/>
        <end position="39"/>
    </location>
</feature>
<feature type="compositionally biased region" description="Gly residues" evidence="1">
    <location>
        <begin position="24"/>
        <end position="39"/>
    </location>
</feature>
<evidence type="ECO:0000256" key="1">
    <source>
        <dbReference type="SAM" id="MobiDB-lite"/>
    </source>
</evidence>
<accession>A0A150LZB0</accession>
<name>A0A150LZB0_9BACI</name>
<evidence type="ECO:0000313" key="2">
    <source>
        <dbReference type="EMBL" id="KYD17451.1"/>
    </source>
</evidence>
<dbReference type="AlphaFoldDB" id="A0A150LZB0"/>
<reference evidence="2 3" key="1">
    <citation type="submission" date="2016-01" db="EMBL/GenBank/DDBJ databases">
        <title>Draft Genome Sequences of Seven Thermophilic Sporeformers Isolated from Foods.</title>
        <authorList>
            <person name="Berendsen E.M."/>
            <person name="Wells-Bennik M.H."/>
            <person name="Krawcyk A.O."/>
            <person name="De Jong A."/>
            <person name="Holsappel S."/>
            <person name="Eijlander R.T."/>
            <person name="Kuipers O.P."/>
        </authorList>
    </citation>
    <scope>NUCLEOTIDE SEQUENCE [LARGE SCALE GENOMIC DNA]</scope>
    <source>
        <strain evidence="2 3">B4135</strain>
    </source>
</reference>
<sequence>MEGKIHGVFYTGINRPKNSEEKWGGGLAKGGPGGKGIFA</sequence>
<gene>
    <name evidence="2" type="ORF">B4135_2473</name>
</gene>
<dbReference type="EMBL" id="LQYT01000056">
    <property type="protein sequence ID" value="KYD17451.1"/>
    <property type="molecule type" value="Genomic_DNA"/>
</dbReference>
<protein>
    <submittedName>
        <fullName evidence="2">Uncharacterized protein</fullName>
    </submittedName>
</protein>
<organism evidence="2 3">
    <name type="scientific">Caldibacillus debilis</name>
    <dbReference type="NCBI Taxonomy" id="301148"/>
    <lineage>
        <taxon>Bacteria</taxon>
        <taxon>Bacillati</taxon>
        <taxon>Bacillota</taxon>
        <taxon>Bacilli</taxon>
        <taxon>Bacillales</taxon>
        <taxon>Bacillaceae</taxon>
        <taxon>Caldibacillus</taxon>
    </lineage>
</organism>
<dbReference type="STRING" id="301148.B4135_2473"/>
<comment type="caution">
    <text evidence="2">The sequence shown here is derived from an EMBL/GenBank/DDBJ whole genome shotgun (WGS) entry which is preliminary data.</text>
</comment>